<dbReference type="Proteomes" id="UP000235963">
    <property type="component" value="Unassembled WGS sequence"/>
</dbReference>
<evidence type="ECO:0000313" key="4">
    <source>
        <dbReference type="Proteomes" id="UP000235963"/>
    </source>
</evidence>
<evidence type="ECO:0000313" key="3">
    <source>
        <dbReference type="EMBL" id="PND47504.1"/>
    </source>
</evidence>
<keyword evidence="2" id="KW-1133">Transmembrane helix</keyword>
<dbReference type="AlphaFoldDB" id="A0A2N8LBG5"/>
<organism evidence="3 4">
    <name type="scientific">Streptococcus penaeicida</name>
    <dbReference type="NCBI Taxonomy" id="1765960"/>
    <lineage>
        <taxon>Bacteria</taxon>
        <taxon>Bacillati</taxon>
        <taxon>Bacillota</taxon>
        <taxon>Bacilli</taxon>
        <taxon>Lactobacillales</taxon>
        <taxon>Streptococcaceae</taxon>
        <taxon>Streptococcus</taxon>
    </lineage>
</organism>
<keyword evidence="4" id="KW-1185">Reference proteome</keyword>
<comment type="caution">
    <text evidence="3">The sequence shown here is derived from an EMBL/GenBank/DDBJ whole genome shotgun (WGS) entry which is preliminary data.</text>
</comment>
<feature type="transmembrane region" description="Helical" evidence="2">
    <location>
        <begin position="12"/>
        <end position="32"/>
    </location>
</feature>
<feature type="transmembrane region" description="Helical" evidence="2">
    <location>
        <begin position="38"/>
        <end position="56"/>
    </location>
</feature>
<feature type="transmembrane region" description="Helical" evidence="2">
    <location>
        <begin position="118"/>
        <end position="139"/>
    </location>
</feature>
<dbReference type="RefSeq" id="WP_102777640.1">
    <property type="nucleotide sequence ID" value="NZ_CBCSGP010000005.1"/>
</dbReference>
<accession>A0A2N8LBG5</accession>
<keyword evidence="2" id="KW-0472">Membrane</keyword>
<protein>
    <submittedName>
        <fullName evidence="3">Uncharacterized protein</fullName>
    </submittedName>
</protein>
<gene>
    <name evidence="3" type="ORF">AT575_06290</name>
</gene>
<evidence type="ECO:0000256" key="2">
    <source>
        <dbReference type="SAM" id="Phobius"/>
    </source>
</evidence>
<evidence type="ECO:0000256" key="1">
    <source>
        <dbReference type="SAM" id="MobiDB-lite"/>
    </source>
</evidence>
<sequence length="165" mass="19645">MIYKTLRKYPSLAFFLDGGFYLGSIILLYLVLQKVQLPLVYWPLTFNLLIPLFYFYKHFFRTSRNEQATSLSELADIMRWLIAVIALSHMTIGVWAGTQSFPFKEQFLRPLWKEDKSVILNLISIYLLTFIFWQILYYLKIPLAQRKSKSSSKDSQKKSKKRKRK</sequence>
<name>A0A2N8LBG5_9STRE</name>
<feature type="transmembrane region" description="Helical" evidence="2">
    <location>
        <begin position="77"/>
        <end position="98"/>
    </location>
</feature>
<reference evidence="3 4" key="1">
    <citation type="submission" date="2015-12" db="EMBL/GenBank/DDBJ databases">
        <title>Streptococcus penaeicida sp. nov.</title>
        <authorList>
            <person name="Gomez-Gil B."/>
            <person name="Morales-Covarrubias M."/>
        </authorList>
    </citation>
    <scope>NUCLEOTIDE SEQUENCE [LARGE SCALE GENOMIC DNA]</scope>
    <source>
        <strain evidence="3 4">CAIM 1838</strain>
    </source>
</reference>
<feature type="region of interest" description="Disordered" evidence="1">
    <location>
        <begin position="146"/>
        <end position="165"/>
    </location>
</feature>
<proteinExistence type="predicted"/>
<dbReference type="EMBL" id="LOCM01000024">
    <property type="protein sequence ID" value="PND47504.1"/>
    <property type="molecule type" value="Genomic_DNA"/>
</dbReference>
<keyword evidence="2" id="KW-0812">Transmembrane</keyword>